<keyword evidence="2" id="KW-0732">Signal</keyword>
<sequence>ACGSEPTPPGHRLSASHHAAMQFAWAALLLVAAASGTRVARRNAPDVDAKVAAEARENIQIHDGFLSQEKKDEKDESEVRHNKDRAERGGPEQQRQVGRRSRPRPEDADAGAGGGAAAVAQDPCGSITCAASLVCPGTFKVESLPGHCCPYCVNPDVKDLESAVTGATGSSGGKASVFCENVWCFPTMCTKALSEPSTTNGQCCAACPAL</sequence>
<reference evidence="3" key="1">
    <citation type="submission" date="2023-10" db="EMBL/GenBank/DDBJ databases">
        <authorList>
            <person name="Chen Y."/>
            <person name="Shah S."/>
            <person name="Dougan E. K."/>
            <person name="Thang M."/>
            <person name="Chan C."/>
        </authorList>
    </citation>
    <scope>NUCLEOTIDE SEQUENCE [LARGE SCALE GENOMIC DNA]</scope>
</reference>
<gene>
    <name evidence="3" type="ORF">PCOR1329_LOCUS45111</name>
</gene>
<dbReference type="Proteomes" id="UP001189429">
    <property type="component" value="Unassembled WGS sequence"/>
</dbReference>
<accession>A0ABN9U4F2</accession>
<feature type="chain" id="PRO_5046181207" description="SREBP regulating gene protein" evidence="2">
    <location>
        <begin position="37"/>
        <end position="210"/>
    </location>
</feature>
<feature type="region of interest" description="Disordered" evidence="1">
    <location>
        <begin position="60"/>
        <end position="115"/>
    </location>
</feature>
<feature type="compositionally biased region" description="Basic and acidic residues" evidence="1">
    <location>
        <begin position="68"/>
        <end position="90"/>
    </location>
</feature>
<comment type="caution">
    <text evidence="3">The sequence shown here is derived from an EMBL/GenBank/DDBJ whole genome shotgun (WGS) entry which is preliminary data.</text>
</comment>
<keyword evidence="4" id="KW-1185">Reference proteome</keyword>
<proteinExistence type="predicted"/>
<evidence type="ECO:0000256" key="1">
    <source>
        <dbReference type="SAM" id="MobiDB-lite"/>
    </source>
</evidence>
<name>A0ABN9U4F2_9DINO</name>
<evidence type="ECO:0008006" key="5">
    <source>
        <dbReference type="Google" id="ProtNLM"/>
    </source>
</evidence>
<dbReference type="EMBL" id="CAUYUJ010015422">
    <property type="protein sequence ID" value="CAK0853740.1"/>
    <property type="molecule type" value="Genomic_DNA"/>
</dbReference>
<feature type="non-terminal residue" evidence="3">
    <location>
        <position position="1"/>
    </location>
</feature>
<evidence type="ECO:0000313" key="3">
    <source>
        <dbReference type="EMBL" id="CAK0853740.1"/>
    </source>
</evidence>
<evidence type="ECO:0000313" key="4">
    <source>
        <dbReference type="Proteomes" id="UP001189429"/>
    </source>
</evidence>
<protein>
    <recommendedName>
        <fullName evidence="5">SREBP regulating gene protein</fullName>
    </recommendedName>
</protein>
<organism evidence="3 4">
    <name type="scientific">Prorocentrum cordatum</name>
    <dbReference type="NCBI Taxonomy" id="2364126"/>
    <lineage>
        <taxon>Eukaryota</taxon>
        <taxon>Sar</taxon>
        <taxon>Alveolata</taxon>
        <taxon>Dinophyceae</taxon>
        <taxon>Prorocentrales</taxon>
        <taxon>Prorocentraceae</taxon>
        <taxon>Prorocentrum</taxon>
    </lineage>
</organism>
<feature type="signal peptide" evidence="2">
    <location>
        <begin position="1"/>
        <end position="36"/>
    </location>
</feature>
<evidence type="ECO:0000256" key="2">
    <source>
        <dbReference type="SAM" id="SignalP"/>
    </source>
</evidence>